<accession>A0A9X4QWS3</accession>
<evidence type="ECO:0000256" key="4">
    <source>
        <dbReference type="ARBA" id="ARBA00023277"/>
    </source>
</evidence>
<keyword evidence="5" id="KW-0326">Glycosidase</keyword>
<sequence>MNPLLPPGTFVPDAEARAWSDGRLYLYGSLDIEGNTAYCSCEYKVFSSGDLKQWTDHGVSFRSRGEASGVPWSEMPLYAPDCICVDGKYYLYFCQADNGEGVAVGDAPQGPFADAVPVQGAHGDAIDPAVFFGRRWPGLLLLGPIPRAGRANAGRSGFARRSLRAQPSAERSGARLS</sequence>
<dbReference type="SUPFAM" id="SSF75005">
    <property type="entry name" value="Arabinanase/levansucrase/invertase"/>
    <property type="match status" value="1"/>
</dbReference>
<dbReference type="AlphaFoldDB" id="A0A9X4QWS3"/>
<keyword evidence="2" id="KW-0624">Polysaccharide degradation</keyword>
<dbReference type="Pfam" id="PF04616">
    <property type="entry name" value="Glyco_hydro_43"/>
    <property type="match status" value="1"/>
</dbReference>
<keyword evidence="3" id="KW-0378">Hydrolase</keyword>
<organism evidence="8 9">
    <name type="scientific">Cohnella rhizosphaerae</name>
    <dbReference type="NCBI Taxonomy" id="1457232"/>
    <lineage>
        <taxon>Bacteria</taxon>
        <taxon>Bacillati</taxon>
        <taxon>Bacillota</taxon>
        <taxon>Bacilli</taxon>
        <taxon>Bacillales</taxon>
        <taxon>Paenibacillaceae</taxon>
        <taxon>Cohnella</taxon>
    </lineage>
</organism>
<evidence type="ECO:0000256" key="1">
    <source>
        <dbReference type="ARBA" id="ARBA00009865"/>
    </source>
</evidence>
<dbReference type="EMBL" id="JAPDIA010000009">
    <property type="protein sequence ID" value="MDG0813853.1"/>
    <property type="molecule type" value="Genomic_DNA"/>
</dbReference>
<dbReference type="RefSeq" id="WP_277538301.1">
    <property type="nucleotide sequence ID" value="NZ_JAPDIA010000009.1"/>
</dbReference>
<dbReference type="Gene3D" id="2.115.10.20">
    <property type="entry name" value="Glycosyl hydrolase domain, family 43"/>
    <property type="match status" value="1"/>
</dbReference>
<evidence type="ECO:0000313" key="9">
    <source>
        <dbReference type="Proteomes" id="UP001153404"/>
    </source>
</evidence>
<feature type="region of interest" description="Disordered" evidence="7">
    <location>
        <begin position="151"/>
        <end position="177"/>
    </location>
</feature>
<proteinExistence type="inferred from homology"/>
<dbReference type="PANTHER" id="PTHR43772:SF2">
    <property type="entry name" value="PUTATIVE (AFU_ORTHOLOGUE AFUA_2G04480)-RELATED"/>
    <property type="match status" value="1"/>
</dbReference>
<comment type="similarity">
    <text evidence="1">Belongs to the glycosyl hydrolase 43 family.</text>
</comment>
<dbReference type="InterPro" id="IPR023296">
    <property type="entry name" value="Glyco_hydro_beta-prop_sf"/>
</dbReference>
<dbReference type="InterPro" id="IPR006710">
    <property type="entry name" value="Glyco_hydro_43"/>
</dbReference>
<keyword evidence="2" id="KW-0858">Xylan degradation</keyword>
<evidence type="ECO:0000256" key="2">
    <source>
        <dbReference type="ARBA" id="ARBA00022651"/>
    </source>
</evidence>
<dbReference type="InterPro" id="IPR052176">
    <property type="entry name" value="Glycosyl_Hydrlase_43_Enz"/>
</dbReference>
<reference evidence="8" key="1">
    <citation type="submission" date="2022-10" db="EMBL/GenBank/DDBJ databases">
        <title>Comparative genomic analysis of Cohnella hashimotonis sp. nov., isolated from the International Space Station.</title>
        <authorList>
            <person name="Simpson A."/>
            <person name="Venkateswaran K."/>
        </authorList>
    </citation>
    <scope>NUCLEOTIDE SEQUENCE</scope>
    <source>
        <strain evidence="8">DSM 28161</strain>
    </source>
</reference>
<comment type="caution">
    <text evidence="8">The sequence shown here is derived from an EMBL/GenBank/DDBJ whole genome shotgun (WGS) entry which is preliminary data.</text>
</comment>
<evidence type="ECO:0000256" key="6">
    <source>
        <dbReference type="PIRSR" id="PIRSR606710-2"/>
    </source>
</evidence>
<evidence type="ECO:0000256" key="5">
    <source>
        <dbReference type="ARBA" id="ARBA00023295"/>
    </source>
</evidence>
<evidence type="ECO:0000313" key="8">
    <source>
        <dbReference type="EMBL" id="MDG0813853.1"/>
    </source>
</evidence>
<name>A0A9X4QWS3_9BACL</name>
<gene>
    <name evidence="8" type="ORF">OMP40_34660</name>
</gene>
<dbReference type="GO" id="GO:0004553">
    <property type="term" value="F:hydrolase activity, hydrolyzing O-glycosyl compounds"/>
    <property type="evidence" value="ECO:0007669"/>
    <property type="project" value="InterPro"/>
</dbReference>
<keyword evidence="9" id="KW-1185">Reference proteome</keyword>
<keyword evidence="4" id="KW-0119">Carbohydrate metabolism</keyword>
<evidence type="ECO:0000256" key="7">
    <source>
        <dbReference type="SAM" id="MobiDB-lite"/>
    </source>
</evidence>
<dbReference type="GO" id="GO:0045493">
    <property type="term" value="P:xylan catabolic process"/>
    <property type="evidence" value="ECO:0007669"/>
    <property type="project" value="UniProtKB-KW"/>
</dbReference>
<feature type="site" description="Important for catalytic activity, responsible for pKa modulation of the active site Glu and correct orientation of both the proton donor and substrate" evidence="6">
    <location>
        <position position="127"/>
    </location>
</feature>
<dbReference type="PANTHER" id="PTHR43772">
    <property type="entry name" value="ENDO-1,4-BETA-XYLANASE"/>
    <property type="match status" value="1"/>
</dbReference>
<protein>
    <submittedName>
        <fullName evidence="8">Family 43 glycosylhydrolase</fullName>
    </submittedName>
</protein>
<evidence type="ECO:0000256" key="3">
    <source>
        <dbReference type="ARBA" id="ARBA00022801"/>
    </source>
</evidence>
<dbReference type="Proteomes" id="UP001153404">
    <property type="component" value="Unassembled WGS sequence"/>
</dbReference>